<dbReference type="Pfam" id="PF13439">
    <property type="entry name" value="Glyco_transf_4"/>
    <property type="match status" value="1"/>
</dbReference>
<dbReference type="InterPro" id="IPR001296">
    <property type="entry name" value="Glyco_trans_1"/>
</dbReference>
<evidence type="ECO:0000259" key="4">
    <source>
        <dbReference type="Pfam" id="PF13439"/>
    </source>
</evidence>
<feature type="domain" description="Glycosyltransferase subfamily 4-like N-terminal" evidence="4">
    <location>
        <begin position="13"/>
        <end position="166"/>
    </location>
</feature>
<accession>A0A3N4P2E9</accession>
<dbReference type="InterPro" id="IPR028098">
    <property type="entry name" value="Glyco_trans_4-like_N"/>
</dbReference>
<evidence type="ECO:0000256" key="1">
    <source>
        <dbReference type="ARBA" id="ARBA00022676"/>
    </source>
</evidence>
<evidence type="ECO:0000313" key="6">
    <source>
        <dbReference type="Proteomes" id="UP000270856"/>
    </source>
</evidence>
<dbReference type="GO" id="GO:0016757">
    <property type="term" value="F:glycosyltransferase activity"/>
    <property type="evidence" value="ECO:0007669"/>
    <property type="project" value="UniProtKB-KW"/>
</dbReference>
<dbReference type="SUPFAM" id="SSF53756">
    <property type="entry name" value="UDP-Glycosyltransferase/glycogen phosphorylase"/>
    <property type="match status" value="1"/>
</dbReference>
<dbReference type="Proteomes" id="UP000270856">
    <property type="component" value="Unassembled WGS sequence"/>
</dbReference>
<dbReference type="PANTHER" id="PTHR12526">
    <property type="entry name" value="GLYCOSYLTRANSFERASE"/>
    <property type="match status" value="1"/>
</dbReference>
<reference evidence="5 6" key="1">
    <citation type="submission" date="2018-11" db="EMBL/GenBank/DDBJ databases">
        <title>Aureibaculum marinum gen. nov., sp. nov., a member of the family Flavobacteriaceae isolated from the Bohai Sea.</title>
        <authorList>
            <person name="Ji X."/>
        </authorList>
    </citation>
    <scope>NUCLEOTIDE SEQUENCE [LARGE SCALE GENOMIC DNA]</scope>
    <source>
        <strain evidence="5 6">BH-SD17</strain>
    </source>
</reference>
<feature type="domain" description="Glycosyl transferase family 1" evidence="3">
    <location>
        <begin position="175"/>
        <end position="335"/>
    </location>
</feature>
<dbReference type="RefSeq" id="WP_123897368.1">
    <property type="nucleotide sequence ID" value="NZ_RPFJ01000008.1"/>
</dbReference>
<evidence type="ECO:0000256" key="2">
    <source>
        <dbReference type="ARBA" id="ARBA00022679"/>
    </source>
</evidence>
<sequence length="360" mass="40859">MKILIVVESLRSGGKERRLLSLIKELLKSNYEIELIIMSKSIHYKEIFDLDINIHFFNRNIVKDIKILTKFNTLINTFKPDVVHCWDNIAAFHFGPICKIKGIPFVNSMITTAPPKLPKLSKRYFFNAISYPFSDVILTNSKAGLHSFSVPQKKGKVIYNGFDFSRKKVSKRPEKVREELQINNRKVVGMVASFTEKKDYQTFIEAGEIILKEFNNVVFIAIGSGPNLNTIKNKINPDNKESFLFLGRQQDVESIVNIFDIGVLSTFTEGISNSIMEYMVFEKPVVATGGGGTNELVINNKTGYHIESENSKLLAEKILFLLNNPDIGVSFGNKGAELIKSNFSIDRMINETKKLYNELI</sequence>
<organism evidence="5 6">
    <name type="scientific">Aureibaculum marinum</name>
    <dbReference type="NCBI Taxonomy" id="2487930"/>
    <lineage>
        <taxon>Bacteria</taxon>
        <taxon>Pseudomonadati</taxon>
        <taxon>Bacteroidota</taxon>
        <taxon>Flavobacteriia</taxon>
        <taxon>Flavobacteriales</taxon>
        <taxon>Flavobacteriaceae</taxon>
        <taxon>Aureibaculum</taxon>
    </lineage>
</organism>
<dbReference type="Gene3D" id="3.40.50.2000">
    <property type="entry name" value="Glycogen Phosphorylase B"/>
    <property type="match status" value="2"/>
</dbReference>
<keyword evidence="1" id="KW-0328">Glycosyltransferase</keyword>
<dbReference type="PANTHER" id="PTHR12526:SF629">
    <property type="entry name" value="TEICHURONIC ACID BIOSYNTHESIS GLYCOSYLTRANSFERASE TUAH-RELATED"/>
    <property type="match status" value="1"/>
</dbReference>
<keyword evidence="2 5" id="KW-0808">Transferase</keyword>
<keyword evidence="6" id="KW-1185">Reference proteome</keyword>
<gene>
    <name evidence="5" type="ORF">EGM88_07550</name>
</gene>
<evidence type="ECO:0000313" key="5">
    <source>
        <dbReference type="EMBL" id="RPD98009.1"/>
    </source>
</evidence>
<dbReference type="Pfam" id="PF00534">
    <property type="entry name" value="Glycos_transf_1"/>
    <property type="match status" value="1"/>
</dbReference>
<name>A0A3N4P2E9_9FLAO</name>
<evidence type="ECO:0000259" key="3">
    <source>
        <dbReference type="Pfam" id="PF00534"/>
    </source>
</evidence>
<proteinExistence type="predicted"/>
<dbReference type="AlphaFoldDB" id="A0A3N4P2E9"/>
<dbReference type="EMBL" id="RPFJ01000008">
    <property type="protein sequence ID" value="RPD98009.1"/>
    <property type="molecule type" value="Genomic_DNA"/>
</dbReference>
<comment type="caution">
    <text evidence="5">The sequence shown here is derived from an EMBL/GenBank/DDBJ whole genome shotgun (WGS) entry which is preliminary data.</text>
</comment>
<dbReference type="OrthoDB" id="7560678at2"/>
<protein>
    <submittedName>
        <fullName evidence="5">Glycosyltransferase</fullName>
    </submittedName>
</protein>